<proteinExistence type="predicted"/>
<dbReference type="EMBL" id="KV921294">
    <property type="protein sequence ID" value="ORE20434.1"/>
    <property type="molecule type" value="Genomic_DNA"/>
</dbReference>
<reference evidence="1 2" key="1">
    <citation type="journal article" date="2016" name="Proc. Natl. Acad. Sci. U.S.A.">
        <title>Lipid metabolic changes in an early divergent fungus govern the establishment of a mutualistic symbiosis with endobacteria.</title>
        <authorList>
            <person name="Lastovetsky O.A."/>
            <person name="Gaspar M.L."/>
            <person name="Mondo S.J."/>
            <person name="LaButti K.M."/>
            <person name="Sandor L."/>
            <person name="Grigoriev I.V."/>
            <person name="Henry S.A."/>
            <person name="Pawlowska T.E."/>
        </authorList>
    </citation>
    <scope>NUCLEOTIDE SEQUENCE [LARGE SCALE GENOMIC DNA]</scope>
    <source>
        <strain evidence="1 2">ATCC 11559</strain>
    </source>
</reference>
<gene>
    <name evidence="1" type="ORF">BCV71DRAFT_175704</name>
</gene>
<organism evidence="1 2">
    <name type="scientific">Rhizopus microsporus</name>
    <dbReference type="NCBI Taxonomy" id="58291"/>
    <lineage>
        <taxon>Eukaryota</taxon>
        <taxon>Fungi</taxon>
        <taxon>Fungi incertae sedis</taxon>
        <taxon>Mucoromycota</taxon>
        <taxon>Mucoromycotina</taxon>
        <taxon>Mucoromycetes</taxon>
        <taxon>Mucorales</taxon>
        <taxon>Mucorineae</taxon>
        <taxon>Rhizopodaceae</taxon>
        <taxon>Rhizopus</taxon>
    </lineage>
</organism>
<evidence type="ECO:0000313" key="2">
    <source>
        <dbReference type="Proteomes" id="UP000242381"/>
    </source>
</evidence>
<feature type="non-terminal residue" evidence="1">
    <location>
        <position position="1"/>
    </location>
</feature>
<protein>
    <submittedName>
        <fullName evidence="1">Uncharacterized protein</fullName>
    </submittedName>
</protein>
<evidence type="ECO:0000313" key="1">
    <source>
        <dbReference type="EMBL" id="ORE20434.1"/>
    </source>
</evidence>
<dbReference type="AlphaFoldDB" id="A0A1X0S839"/>
<accession>A0A1X0S839</accession>
<name>A0A1X0S839_RHIZD</name>
<sequence>LNYKEHIKKLKGDDFMVIGYVGKSLGPENNEARIRLLQTMVDCLYGRSLA</sequence>
<dbReference type="Proteomes" id="UP000242381">
    <property type="component" value="Unassembled WGS sequence"/>
</dbReference>